<keyword evidence="1" id="KW-0479">Metal-binding</keyword>
<dbReference type="AlphaFoldDB" id="A0A3Q3RPL6"/>
<dbReference type="Proteomes" id="UP000261640">
    <property type="component" value="Unplaced"/>
</dbReference>
<evidence type="ECO:0000256" key="2">
    <source>
        <dbReference type="SAM" id="MobiDB-lite"/>
    </source>
</evidence>
<reference evidence="4" key="1">
    <citation type="submission" date="2025-08" db="UniProtKB">
        <authorList>
            <consortium name="Ensembl"/>
        </authorList>
    </citation>
    <scope>IDENTIFICATION</scope>
</reference>
<organism evidence="4 5">
    <name type="scientific">Mastacembelus armatus</name>
    <name type="common">zig-zag eel</name>
    <dbReference type="NCBI Taxonomy" id="205130"/>
    <lineage>
        <taxon>Eukaryota</taxon>
        <taxon>Metazoa</taxon>
        <taxon>Chordata</taxon>
        <taxon>Craniata</taxon>
        <taxon>Vertebrata</taxon>
        <taxon>Euteleostomi</taxon>
        <taxon>Actinopterygii</taxon>
        <taxon>Neopterygii</taxon>
        <taxon>Teleostei</taxon>
        <taxon>Neoteleostei</taxon>
        <taxon>Acanthomorphata</taxon>
        <taxon>Anabantaria</taxon>
        <taxon>Synbranchiformes</taxon>
        <taxon>Mastacembelidae</taxon>
        <taxon>Mastacembelus</taxon>
    </lineage>
</organism>
<dbReference type="PANTHER" id="PTHR15503">
    <property type="entry name" value="LDOC1 RELATED"/>
    <property type="match status" value="1"/>
</dbReference>
<dbReference type="InterPro" id="IPR036875">
    <property type="entry name" value="Znf_CCHC_sf"/>
</dbReference>
<dbReference type="InterPro" id="IPR045358">
    <property type="entry name" value="Ty3_capsid"/>
</dbReference>
<feature type="region of interest" description="Disordered" evidence="2">
    <location>
        <begin position="40"/>
        <end position="76"/>
    </location>
</feature>
<evidence type="ECO:0000313" key="4">
    <source>
        <dbReference type="Ensembl" id="ENSMAMP00000006380.1"/>
    </source>
</evidence>
<dbReference type="STRING" id="205130.ENSMAMP00000006380"/>
<name>A0A3Q3RPL6_9TELE</name>
<dbReference type="Ensembl" id="ENSMAMT00000006558.2">
    <property type="protein sequence ID" value="ENSMAMP00000006380.1"/>
    <property type="gene ID" value="ENSMAMG00000004351.2"/>
</dbReference>
<dbReference type="PANTHER" id="PTHR15503:SF36">
    <property type="entry name" value="RETROTRANSPOSON GAG-LIKE PROTEIN 5"/>
    <property type="match status" value="1"/>
</dbReference>
<keyword evidence="1" id="KW-0862">Zinc</keyword>
<feature type="compositionally biased region" description="Pro residues" evidence="2">
    <location>
        <begin position="241"/>
        <end position="251"/>
    </location>
</feature>
<evidence type="ECO:0000256" key="1">
    <source>
        <dbReference type="PROSITE-ProRule" id="PRU00047"/>
    </source>
</evidence>
<dbReference type="PROSITE" id="PS50158">
    <property type="entry name" value="ZF_CCHC"/>
    <property type="match status" value="1"/>
</dbReference>
<dbReference type="InterPro" id="IPR032567">
    <property type="entry name" value="RTL1-rel"/>
</dbReference>
<proteinExistence type="predicted"/>
<feature type="compositionally biased region" description="Basic and acidic residues" evidence="2">
    <location>
        <begin position="58"/>
        <end position="72"/>
    </location>
</feature>
<protein>
    <recommendedName>
        <fullName evidence="3">CCHC-type domain-containing protein</fullName>
    </recommendedName>
</protein>
<feature type="domain" description="CCHC-type" evidence="3">
    <location>
        <begin position="272"/>
        <end position="287"/>
    </location>
</feature>
<evidence type="ECO:0000313" key="5">
    <source>
        <dbReference type="Proteomes" id="UP000261640"/>
    </source>
</evidence>
<dbReference type="GO" id="GO:0008270">
    <property type="term" value="F:zinc ion binding"/>
    <property type="evidence" value="ECO:0007669"/>
    <property type="project" value="UniProtKB-KW"/>
</dbReference>
<dbReference type="InParanoid" id="A0A3Q3RPL6"/>
<dbReference type="InterPro" id="IPR001878">
    <property type="entry name" value="Znf_CCHC"/>
</dbReference>
<dbReference type="Gene3D" id="4.10.60.10">
    <property type="entry name" value="Zinc finger, CCHC-type"/>
    <property type="match status" value="1"/>
</dbReference>
<dbReference type="GO" id="GO:0003676">
    <property type="term" value="F:nucleic acid binding"/>
    <property type="evidence" value="ECO:0007669"/>
    <property type="project" value="InterPro"/>
</dbReference>
<dbReference type="SUPFAM" id="SSF57756">
    <property type="entry name" value="Retrovirus zinc finger-like domains"/>
    <property type="match status" value="1"/>
</dbReference>
<dbReference type="Pfam" id="PF19259">
    <property type="entry name" value="Ty3_capsid"/>
    <property type="match status" value="1"/>
</dbReference>
<sequence>MKPSTIQDQLLRCEELGSLFTDGGFHKVSARHAHLEVSLNTQPPATPAPSVQVAPRDPVPEPRLHPPERFSGDSESCGPFLTQCSLRFELQPSAFPTERSKVAYAFLLLTGRALQWAVAKWNRGSAICSSFELFSAELRKLFDRTPTASEAGRALLRLQQGARTVVDYSIDFRTLAARTRWNDVALRDVYYHGLSDNIKDELVTRDLPGSLDELIDLTIRVDQRLRQRDRRAAARQHPGPHRAPSPAPDPAPLQVTRLSPQERQRRLRNNLCIYCGQNGHVLASCPKKPPKQTRTKQQQLGGSW</sequence>
<reference evidence="4" key="2">
    <citation type="submission" date="2025-09" db="UniProtKB">
        <authorList>
            <consortium name="Ensembl"/>
        </authorList>
    </citation>
    <scope>IDENTIFICATION</scope>
</reference>
<keyword evidence="1" id="KW-0863">Zinc-finger</keyword>
<evidence type="ECO:0000259" key="3">
    <source>
        <dbReference type="PROSITE" id="PS50158"/>
    </source>
</evidence>
<feature type="region of interest" description="Disordered" evidence="2">
    <location>
        <begin position="227"/>
        <end position="254"/>
    </location>
</feature>
<keyword evidence="5" id="KW-1185">Reference proteome</keyword>
<feature type="compositionally biased region" description="Low complexity" evidence="2">
    <location>
        <begin position="295"/>
        <end position="304"/>
    </location>
</feature>
<feature type="region of interest" description="Disordered" evidence="2">
    <location>
        <begin position="284"/>
        <end position="304"/>
    </location>
</feature>
<accession>A0A3Q3RPL6</accession>
<dbReference type="GeneTree" id="ENSGT00950000183173"/>